<reference evidence="1" key="2">
    <citation type="submission" date="2024-06" db="EMBL/GenBank/DDBJ databases">
        <authorList>
            <person name="Petrova K.O."/>
            <person name="Toshchakov S.V."/>
            <person name="Boltjanskaja Y.V."/>
            <person name="Kevbrin V."/>
        </authorList>
    </citation>
    <scope>NUCLEOTIDE SEQUENCE</scope>
    <source>
        <strain evidence="1">Z-910T</strain>
    </source>
</reference>
<dbReference type="Pfam" id="PF02572">
    <property type="entry name" value="CobA_CobO_BtuR"/>
    <property type="match status" value="1"/>
</dbReference>
<evidence type="ECO:0000313" key="1">
    <source>
        <dbReference type="EMBL" id="XBX74057.1"/>
    </source>
</evidence>
<dbReference type="GO" id="GO:0008817">
    <property type="term" value="F:corrinoid adenosyltransferase activity"/>
    <property type="evidence" value="ECO:0007669"/>
    <property type="project" value="InterPro"/>
</dbReference>
<dbReference type="EMBL" id="CP158367">
    <property type="protein sequence ID" value="XBX74057.1"/>
    <property type="molecule type" value="Genomic_DNA"/>
</dbReference>
<dbReference type="Gene3D" id="3.40.50.300">
    <property type="entry name" value="P-loop containing nucleotide triphosphate hydrolases"/>
    <property type="match status" value="1"/>
</dbReference>
<organism evidence="1">
    <name type="scientific">Proteinivorax tanatarense</name>
    <dbReference type="NCBI Taxonomy" id="1260629"/>
    <lineage>
        <taxon>Bacteria</taxon>
        <taxon>Bacillati</taxon>
        <taxon>Bacillota</taxon>
        <taxon>Clostridia</taxon>
        <taxon>Eubacteriales</taxon>
        <taxon>Proteinivoracaceae</taxon>
        <taxon>Proteinivorax</taxon>
    </lineage>
</organism>
<dbReference type="GO" id="GO:0009236">
    <property type="term" value="P:cobalamin biosynthetic process"/>
    <property type="evidence" value="ECO:0007669"/>
    <property type="project" value="InterPro"/>
</dbReference>
<proteinExistence type="predicted"/>
<dbReference type="PANTHER" id="PTHR46638">
    <property type="entry name" value="CORRINOID ADENOSYLTRANSFERASE"/>
    <property type="match status" value="1"/>
</dbReference>
<accession>A0AAU7VJ39</accession>
<name>A0AAU7VJ39_9FIRM</name>
<dbReference type="PIRSF" id="PIRSF015617">
    <property type="entry name" value="Adensltrnsf_CobA"/>
    <property type="match status" value="1"/>
</dbReference>
<dbReference type="PANTHER" id="PTHR46638:SF1">
    <property type="entry name" value="CORRINOID ADENOSYLTRANSFERASE"/>
    <property type="match status" value="1"/>
</dbReference>
<reference evidence="1" key="1">
    <citation type="journal article" date="2013" name="Extremophiles">
        <title>Proteinivorax tanatarense gen. nov., sp. nov., an anaerobic, haloalkaliphilic, proteolytic bacterium isolated from a decaying algal bloom, and proposal of Proteinivoraceae fam. nov.</title>
        <authorList>
            <person name="Kevbrin V."/>
            <person name="Boltyanskaya Y."/>
            <person name="Zhilina T."/>
            <person name="Kolganova T."/>
            <person name="Lavrentjeva E."/>
            <person name="Kuznetsov B."/>
        </authorList>
    </citation>
    <scope>NUCLEOTIDE SEQUENCE</scope>
    <source>
        <strain evidence="1">Z-910T</strain>
    </source>
</reference>
<gene>
    <name evidence="1" type="ORF">PRVXT_002077</name>
</gene>
<dbReference type="GO" id="GO:0005524">
    <property type="term" value="F:ATP binding"/>
    <property type="evidence" value="ECO:0007669"/>
    <property type="project" value="InterPro"/>
</dbReference>
<sequence>MEKGYIQIYTGEGKGKTTAALGLAFRAAGRGFHVTFVQFLKGMYTGEEESIKRFENIRLYRLAEAKKLFWNLTELEQEDLKKQTQKEWAEFVEYIKKQNCDVLILDEIMGALKNELLSEEQVCDFLDNKPESLEIILTGRNVPAAIKERGDLITEMNKIRHYYDSGVTSREGIEK</sequence>
<protein>
    <submittedName>
        <fullName evidence="1">Cob(I)yrinic acid a,c-diamide adenosyltransferase</fullName>
    </submittedName>
</protein>
<dbReference type="InterPro" id="IPR003724">
    <property type="entry name" value="CblAdoTrfase_CobA"/>
</dbReference>
<dbReference type="AlphaFoldDB" id="A0AAU7VJ39"/>
<dbReference type="InterPro" id="IPR027417">
    <property type="entry name" value="P-loop_NTPase"/>
</dbReference>
<dbReference type="SUPFAM" id="SSF52540">
    <property type="entry name" value="P-loop containing nucleoside triphosphate hydrolases"/>
    <property type="match status" value="1"/>
</dbReference>
<dbReference type="RefSeq" id="WP_350342815.1">
    <property type="nucleotide sequence ID" value="NZ_CP158367.1"/>
</dbReference>